<dbReference type="Proteomes" id="UP000636800">
    <property type="component" value="Chromosome 5"/>
</dbReference>
<evidence type="ECO:0000313" key="2">
    <source>
        <dbReference type="EMBL" id="KAG0479956.1"/>
    </source>
</evidence>
<feature type="transmembrane region" description="Helical" evidence="1">
    <location>
        <begin position="20"/>
        <end position="40"/>
    </location>
</feature>
<keyword evidence="1" id="KW-1133">Transmembrane helix</keyword>
<comment type="caution">
    <text evidence="2">The sequence shown here is derived from an EMBL/GenBank/DDBJ whole genome shotgun (WGS) entry which is preliminary data.</text>
</comment>
<dbReference type="OrthoDB" id="432719at2759"/>
<feature type="transmembrane region" description="Helical" evidence="1">
    <location>
        <begin position="61"/>
        <end position="80"/>
    </location>
</feature>
<organism evidence="2 3">
    <name type="scientific">Vanilla planifolia</name>
    <name type="common">Vanilla</name>
    <dbReference type="NCBI Taxonomy" id="51239"/>
    <lineage>
        <taxon>Eukaryota</taxon>
        <taxon>Viridiplantae</taxon>
        <taxon>Streptophyta</taxon>
        <taxon>Embryophyta</taxon>
        <taxon>Tracheophyta</taxon>
        <taxon>Spermatophyta</taxon>
        <taxon>Magnoliopsida</taxon>
        <taxon>Liliopsida</taxon>
        <taxon>Asparagales</taxon>
        <taxon>Orchidaceae</taxon>
        <taxon>Vanilloideae</taxon>
        <taxon>Vanilleae</taxon>
        <taxon>Vanilla</taxon>
    </lineage>
</organism>
<keyword evidence="3" id="KW-1185">Reference proteome</keyword>
<dbReference type="AlphaFoldDB" id="A0A835QZB9"/>
<evidence type="ECO:0000256" key="1">
    <source>
        <dbReference type="SAM" id="Phobius"/>
    </source>
</evidence>
<sequence>MAKVVVGTTSFAMFLEMMMVGAFIVVCGLGNLTVTTIFLLEMFDGGIWAGRERVIRTRVRILALGVISSVPEVGLGEWLLDQSLSSSTRCSKL</sequence>
<keyword evidence="1" id="KW-0472">Membrane</keyword>
<reference evidence="2 3" key="1">
    <citation type="journal article" date="2020" name="Nat. Food">
        <title>A phased Vanilla planifolia genome enables genetic improvement of flavour and production.</title>
        <authorList>
            <person name="Hasing T."/>
            <person name="Tang H."/>
            <person name="Brym M."/>
            <person name="Khazi F."/>
            <person name="Huang T."/>
            <person name="Chambers A.H."/>
        </authorList>
    </citation>
    <scope>NUCLEOTIDE SEQUENCE [LARGE SCALE GENOMIC DNA]</scope>
    <source>
        <tissue evidence="2">Leaf</tissue>
    </source>
</reference>
<keyword evidence="1" id="KW-0812">Transmembrane</keyword>
<dbReference type="EMBL" id="JADCNL010000005">
    <property type="protein sequence ID" value="KAG0479956.1"/>
    <property type="molecule type" value="Genomic_DNA"/>
</dbReference>
<proteinExistence type="predicted"/>
<evidence type="ECO:0000313" key="3">
    <source>
        <dbReference type="Proteomes" id="UP000636800"/>
    </source>
</evidence>
<name>A0A835QZB9_VANPL</name>
<accession>A0A835QZB9</accession>
<protein>
    <submittedName>
        <fullName evidence="2">Uncharacterized protein</fullName>
    </submittedName>
</protein>
<gene>
    <name evidence="2" type="ORF">HPP92_010814</name>
</gene>